<accession>A0A9Q8UVI9</accession>
<dbReference type="SMART" id="SM00822">
    <property type="entry name" value="PKS_KR"/>
    <property type="match status" value="1"/>
</dbReference>
<dbReference type="PROSITE" id="PS50075">
    <property type="entry name" value="CARRIER"/>
    <property type="match status" value="1"/>
</dbReference>
<dbReference type="Proteomes" id="UP000756132">
    <property type="component" value="Chromosome 11"/>
</dbReference>
<evidence type="ECO:0000256" key="3">
    <source>
        <dbReference type="ARBA" id="ARBA00022679"/>
    </source>
</evidence>
<dbReference type="SMART" id="SM00826">
    <property type="entry name" value="PKS_DH"/>
    <property type="match status" value="1"/>
</dbReference>
<evidence type="ECO:0000313" key="13">
    <source>
        <dbReference type="EMBL" id="UJO24026.1"/>
    </source>
</evidence>
<dbReference type="Pfam" id="PF21089">
    <property type="entry name" value="PKS_DH_N"/>
    <property type="match status" value="1"/>
</dbReference>
<dbReference type="Gene3D" id="3.10.129.110">
    <property type="entry name" value="Polyketide synthase dehydratase"/>
    <property type="match status" value="1"/>
</dbReference>
<dbReference type="GO" id="GO:0008168">
    <property type="term" value="F:methyltransferase activity"/>
    <property type="evidence" value="ECO:0007669"/>
    <property type="project" value="UniProtKB-KW"/>
</dbReference>
<dbReference type="GO" id="GO:0031177">
    <property type="term" value="F:phosphopantetheine binding"/>
    <property type="evidence" value="ECO:0007669"/>
    <property type="project" value="InterPro"/>
</dbReference>
<dbReference type="SMART" id="SM00827">
    <property type="entry name" value="PKS_AT"/>
    <property type="match status" value="1"/>
</dbReference>
<dbReference type="OrthoDB" id="329835at2759"/>
<evidence type="ECO:0000256" key="4">
    <source>
        <dbReference type="ARBA" id="ARBA00022857"/>
    </source>
</evidence>
<dbReference type="InterPro" id="IPR013968">
    <property type="entry name" value="PKS_KR"/>
</dbReference>
<dbReference type="SUPFAM" id="SSF52151">
    <property type="entry name" value="FabD/lysophospholipase-like"/>
    <property type="match status" value="1"/>
</dbReference>
<dbReference type="GO" id="GO:0016491">
    <property type="term" value="F:oxidoreductase activity"/>
    <property type="evidence" value="ECO:0007669"/>
    <property type="project" value="UniProtKB-KW"/>
</dbReference>
<protein>
    <submittedName>
        <fullName evidence="13">Prosolanapyrone synthase</fullName>
    </submittedName>
</protein>
<evidence type="ECO:0000256" key="9">
    <source>
        <dbReference type="SAM" id="MobiDB-lite"/>
    </source>
</evidence>
<dbReference type="InterPro" id="IPR029063">
    <property type="entry name" value="SAM-dependent_MTases_sf"/>
</dbReference>
<dbReference type="InterPro" id="IPR049551">
    <property type="entry name" value="PKS_DH_C"/>
</dbReference>
<dbReference type="InterPro" id="IPR014031">
    <property type="entry name" value="Ketoacyl_synth_C"/>
</dbReference>
<dbReference type="Pfam" id="PF23114">
    <property type="entry name" value="NAD-bd_HRPKS_sdrA"/>
    <property type="match status" value="1"/>
</dbReference>
<dbReference type="InterPro" id="IPR050091">
    <property type="entry name" value="PKS_NRPS_Biosynth_Enz"/>
</dbReference>
<gene>
    <name evidence="13" type="ORF">CLAFUR5_13273</name>
</gene>
<dbReference type="PROSITE" id="PS00012">
    <property type="entry name" value="PHOSPHOPANTETHEINE"/>
    <property type="match status" value="1"/>
</dbReference>
<dbReference type="Gene3D" id="3.40.50.150">
    <property type="entry name" value="Vaccinia Virus protein VP39"/>
    <property type="match status" value="1"/>
</dbReference>
<dbReference type="InterPro" id="IPR020806">
    <property type="entry name" value="PKS_PP-bd"/>
</dbReference>
<dbReference type="Pfam" id="PF00698">
    <property type="entry name" value="Acyl_transf_1"/>
    <property type="match status" value="1"/>
</dbReference>
<evidence type="ECO:0000259" key="11">
    <source>
        <dbReference type="PROSITE" id="PS52004"/>
    </source>
</evidence>
<dbReference type="SMART" id="SM00825">
    <property type="entry name" value="PKS_KS"/>
    <property type="match status" value="1"/>
</dbReference>
<dbReference type="PANTHER" id="PTHR43775:SF50">
    <property type="entry name" value="HIGHLY REDUCING POLYKETIDE SYNTHASE SRDA"/>
    <property type="match status" value="1"/>
</dbReference>
<dbReference type="SUPFAM" id="SSF51735">
    <property type="entry name" value="NAD(P)-binding Rossmann-fold domains"/>
    <property type="match status" value="1"/>
</dbReference>
<dbReference type="Pfam" id="PF08659">
    <property type="entry name" value="KR"/>
    <property type="match status" value="1"/>
</dbReference>
<dbReference type="InterPro" id="IPR036291">
    <property type="entry name" value="NAD(P)-bd_dom_sf"/>
</dbReference>
<dbReference type="Pfam" id="PF00109">
    <property type="entry name" value="ketoacyl-synt"/>
    <property type="match status" value="1"/>
</dbReference>
<evidence type="ECO:0000256" key="5">
    <source>
        <dbReference type="ARBA" id="ARBA00023002"/>
    </source>
</evidence>
<dbReference type="CDD" id="cd00833">
    <property type="entry name" value="PKS"/>
    <property type="match status" value="1"/>
</dbReference>
<dbReference type="RefSeq" id="XP_047768392.1">
    <property type="nucleotide sequence ID" value="XM_047912421.1"/>
</dbReference>
<dbReference type="PROSITE" id="PS52004">
    <property type="entry name" value="KS3_2"/>
    <property type="match status" value="1"/>
</dbReference>
<dbReference type="GeneID" id="71993151"/>
<dbReference type="SUPFAM" id="SSF50129">
    <property type="entry name" value="GroES-like"/>
    <property type="match status" value="1"/>
</dbReference>
<dbReference type="GO" id="GO:0030639">
    <property type="term" value="P:polyketide biosynthetic process"/>
    <property type="evidence" value="ECO:0007669"/>
    <property type="project" value="UniProtKB-ARBA"/>
</dbReference>
<dbReference type="CDD" id="cd02440">
    <property type="entry name" value="AdoMet_MTases"/>
    <property type="match status" value="1"/>
</dbReference>
<dbReference type="Pfam" id="PF14765">
    <property type="entry name" value="PS-DH"/>
    <property type="match status" value="1"/>
</dbReference>
<dbReference type="GO" id="GO:0006633">
    <property type="term" value="P:fatty acid biosynthetic process"/>
    <property type="evidence" value="ECO:0007669"/>
    <property type="project" value="TreeGrafter"/>
</dbReference>
<dbReference type="InterPro" id="IPR036736">
    <property type="entry name" value="ACP-like_sf"/>
</dbReference>
<dbReference type="InterPro" id="IPR016039">
    <property type="entry name" value="Thiolase-like"/>
</dbReference>
<dbReference type="InterPro" id="IPR020841">
    <property type="entry name" value="PKS_Beta-ketoAc_synthase_dom"/>
</dbReference>
<dbReference type="InterPro" id="IPR014030">
    <property type="entry name" value="Ketoacyl_synth_N"/>
</dbReference>
<dbReference type="Gene3D" id="3.40.366.10">
    <property type="entry name" value="Malonyl-Coenzyme A Acyl Carrier Protein, domain 2"/>
    <property type="match status" value="1"/>
</dbReference>
<organism evidence="13 14">
    <name type="scientific">Passalora fulva</name>
    <name type="common">Tomato leaf mold</name>
    <name type="synonym">Cladosporium fulvum</name>
    <dbReference type="NCBI Taxonomy" id="5499"/>
    <lineage>
        <taxon>Eukaryota</taxon>
        <taxon>Fungi</taxon>
        <taxon>Dikarya</taxon>
        <taxon>Ascomycota</taxon>
        <taxon>Pezizomycotina</taxon>
        <taxon>Dothideomycetes</taxon>
        <taxon>Dothideomycetidae</taxon>
        <taxon>Mycosphaerellales</taxon>
        <taxon>Mycosphaerellaceae</taxon>
        <taxon>Fulvia</taxon>
    </lineage>
</organism>
<feature type="region of interest" description="N-terminal hotdog fold" evidence="8">
    <location>
        <begin position="944"/>
        <end position="1073"/>
    </location>
</feature>
<feature type="region of interest" description="Disordered" evidence="9">
    <location>
        <begin position="1067"/>
        <end position="1087"/>
    </location>
</feature>
<dbReference type="SUPFAM" id="SSF55048">
    <property type="entry name" value="Probable ACP-binding domain of malonyl-CoA ACP transacylase"/>
    <property type="match status" value="1"/>
</dbReference>
<dbReference type="KEGG" id="ffu:CLAFUR5_13273"/>
<keyword evidence="3" id="KW-0808">Transferase</keyword>
<dbReference type="InterPro" id="IPR014043">
    <property type="entry name" value="Acyl_transferase_dom"/>
</dbReference>
<dbReference type="InterPro" id="IPR016035">
    <property type="entry name" value="Acyl_Trfase/lysoPLipase"/>
</dbReference>
<evidence type="ECO:0000256" key="8">
    <source>
        <dbReference type="PROSITE-ProRule" id="PRU01363"/>
    </source>
</evidence>
<evidence type="ECO:0000256" key="2">
    <source>
        <dbReference type="ARBA" id="ARBA00022553"/>
    </source>
</evidence>
<evidence type="ECO:0000313" key="14">
    <source>
        <dbReference type="Proteomes" id="UP000756132"/>
    </source>
</evidence>
<evidence type="ECO:0000256" key="1">
    <source>
        <dbReference type="ARBA" id="ARBA00022450"/>
    </source>
</evidence>
<dbReference type="Gene3D" id="1.10.1200.10">
    <property type="entry name" value="ACP-like"/>
    <property type="match status" value="1"/>
</dbReference>
<evidence type="ECO:0000259" key="10">
    <source>
        <dbReference type="PROSITE" id="PS50075"/>
    </source>
</evidence>
<dbReference type="Pfam" id="PF08242">
    <property type="entry name" value="Methyltransf_12"/>
    <property type="match status" value="1"/>
</dbReference>
<reference evidence="13" key="1">
    <citation type="submission" date="2021-12" db="EMBL/GenBank/DDBJ databases">
        <authorList>
            <person name="Zaccaron A."/>
            <person name="Stergiopoulos I."/>
        </authorList>
    </citation>
    <scope>NUCLEOTIDE SEQUENCE</scope>
    <source>
        <strain evidence="13">Race5_Kim</strain>
    </source>
</reference>
<feature type="domain" description="Ketosynthase family 3 (KS3)" evidence="11">
    <location>
        <begin position="1"/>
        <end position="430"/>
    </location>
</feature>
<dbReference type="InterPro" id="IPR001227">
    <property type="entry name" value="Ac_transferase_dom_sf"/>
</dbReference>
<dbReference type="InterPro" id="IPR049552">
    <property type="entry name" value="PKS_DH_N"/>
</dbReference>
<proteinExistence type="predicted"/>
<dbReference type="SUPFAM" id="SSF47336">
    <property type="entry name" value="ACP-like"/>
    <property type="match status" value="1"/>
</dbReference>
<dbReference type="InterPro" id="IPR020807">
    <property type="entry name" value="PKS_DH"/>
</dbReference>
<dbReference type="InterPro" id="IPR013217">
    <property type="entry name" value="Methyltransf_12"/>
</dbReference>
<name>A0A9Q8UVI9_PASFU</name>
<evidence type="ECO:0000259" key="12">
    <source>
        <dbReference type="PROSITE" id="PS52019"/>
    </source>
</evidence>
<dbReference type="Gene3D" id="3.40.50.720">
    <property type="entry name" value="NAD(P)-binding Rossmann-like Domain"/>
    <property type="match status" value="1"/>
</dbReference>
<evidence type="ECO:0000256" key="7">
    <source>
        <dbReference type="ARBA" id="ARBA00023315"/>
    </source>
</evidence>
<dbReference type="PANTHER" id="PTHR43775">
    <property type="entry name" value="FATTY ACID SYNTHASE"/>
    <property type="match status" value="1"/>
</dbReference>
<feature type="active site" description="Proton acceptor; for dehydratase activity" evidence="8">
    <location>
        <position position="976"/>
    </location>
</feature>
<dbReference type="InterPro" id="IPR049900">
    <property type="entry name" value="PKS_mFAS_DH"/>
</dbReference>
<keyword evidence="5" id="KW-0560">Oxidoreductase</keyword>
<dbReference type="InterPro" id="IPR057326">
    <property type="entry name" value="KR_dom"/>
</dbReference>
<feature type="region of interest" description="C-terminal hotdog fold" evidence="8">
    <location>
        <begin position="1091"/>
        <end position="1245"/>
    </location>
</feature>
<dbReference type="PROSITE" id="PS52019">
    <property type="entry name" value="PKS_MFAS_DH"/>
    <property type="match status" value="1"/>
</dbReference>
<dbReference type="InterPro" id="IPR056501">
    <property type="entry name" value="NAD-bd_HRPKS_sdrA"/>
</dbReference>
<dbReference type="SMART" id="SM00823">
    <property type="entry name" value="PKS_PP"/>
    <property type="match status" value="1"/>
</dbReference>
<dbReference type="InterPro" id="IPR016036">
    <property type="entry name" value="Malonyl_transacylase_ACP-bd"/>
</dbReference>
<dbReference type="InterPro" id="IPR042104">
    <property type="entry name" value="PKS_dehydratase_sf"/>
</dbReference>
<dbReference type="Gene3D" id="3.90.180.10">
    <property type="entry name" value="Medium-chain alcohol dehydrogenases, catalytic domain"/>
    <property type="match status" value="1"/>
</dbReference>
<keyword evidence="4" id="KW-0521">NADP</keyword>
<dbReference type="Pfam" id="PF02801">
    <property type="entry name" value="Ketoacyl-synt_C"/>
    <property type="match status" value="1"/>
</dbReference>
<dbReference type="InterPro" id="IPR009081">
    <property type="entry name" value="PP-bd_ACP"/>
</dbReference>
<dbReference type="SUPFAM" id="SSF53901">
    <property type="entry name" value="Thiolase-like"/>
    <property type="match status" value="1"/>
</dbReference>
<keyword evidence="6" id="KW-0511">Multifunctional enzyme</keyword>
<reference evidence="13" key="2">
    <citation type="journal article" date="2022" name="Microb. Genom.">
        <title>A chromosome-scale genome assembly of the tomato pathogen Cladosporium fulvum reveals a compartmentalized genome architecture and the presence of a dispensable chromosome.</title>
        <authorList>
            <person name="Zaccaron A.Z."/>
            <person name="Chen L.H."/>
            <person name="Samaras A."/>
            <person name="Stergiopoulos I."/>
        </authorList>
    </citation>
    <scope>NUCLEOTIDE SEQUENCE</scope>
    <source>
        <strain evidence="13">Race5_Kim</strain>
    </source>
</reference>
<feature type="domain" description="PKS/mFAS DH" evidence="12">
    <location>
        <begin position="944"/>
        <end position="1245"/>
    </location>
</feature>
<dbReference type="GO" id="GO:0032259">
    <property type="term" value="P:methylation"/>
    <property type="evidence" value="ECO:0007669"/>
    <property type="project" value="UniProtKB-KW"/>
</dbReference>
<keyword evidence="2" id="KW-0597">Phosphoprotein</keyword>
<dbReference type="InterPro" id="IPR011032">
    <property type="entry name" value="GroES-like_sf"/>
</dbReference>
<dbReference type="SUPFAM" id="SSF53335">
    <property type="entry name" value="S-adenosyl-L-methionine-dependent methyltransferases"/>
    <property type="match status" value="1"/>
</dbReference>
<evidence type="ECO:0000256" key="6">
    <source>
        <dbReference type="ARBA" id="ARBA00023268"/>
    </source>
</evidence>
<feature type="domain" description="Carrier" evidence="10">
    <location>
        <begin position="2495"/>
        <end position="2573"/>
    </location>
</feature>
<sequence>MEPIAIVGMSCRLPGDIHSPSQLWEYLKQGKDAQSKIPANRFNVDSWYHPDSHRPGSVNAKGGYFLSHDDSFRSFDPRFFGVSSIEAKSMDPQQRKLCETVYECLEAAGARLADMSGSSTGCFVGNFTYDAAYDQWKDIEYVMPYQTTGSGATILSNRINYLFNLKGPSLTVDTACSSVMYALHYAIQSIHNGDCSAAIVGGTNLVFGLEQHIGSVALGALSPTSTCHTFDESADGYGRADAVGALYVKRLSDAIQNGDPIRAIIRGTAVNTNGRSAGISHPSVHQQEAVIRAAYTHADLPLNETSYFECHGTGTQVGDPIEVDAIGRVFGDHHSSDNPLLIGSVKTNLGHGEAASAIASIIKASMVLETGQVPATVGIRTLNPHLKLLGGAIKICQSTTVLSDTQARYRRASVNSFGYGGANAHAILDATQSYFGDTLRAQALHAVKWLSPPRTVFVDTLCSSPTGRLYLLPFAAHNEITLQAIVNSINLSRGSLDVPNLAYTLSVRRELFASRAFQVVRATKNSSQTLPVDPATTATHKTRCPTIAFVFTGQGAQWAHMGLTLADQFPIVLSTITRLDAALASTTIPPDWNILDVLRETGESSRIHDTEKSQTICTALQIALVDLLHSWRVRAEAVVGHSSGEIAAAYAAGLCSAEDAIRIAYFRGLAASTEQHPGAMMAVGLSPDEMETYICDREDVVVACHNSPRSVTLSGSTAAIESLFVLLAERKIFARVLRTSGNAYHSWLMTAAGIKYQTLLDEHFSDAQSTGDQCSAMRATMVSSVTTRTIGGPLPTSYWRQNLTSMVAFNDAIGKMLDMFPQVDHVLEIGPHSALAGPLRDIIAKHPSAAEKVSYLQTLSRASDSAADMLGLAGKLFLKTLPLDLATVNGFEKISAEKLSDPARQCHVLTSLPPYPWTYTDQDQIIPLESRLCRDIKFRPFMRHDLLGSRVPGSSPDCPVWRNVIKLENVPWLKDHQIAGNFVFPAAGYVAIALEAGSQAFAPLKIPLEALSIADLTIGSALLLRKEVAVEVIVDAWIDRKTDVELRFSIKSTASDQWTEHATGIVHAGSTMNGPSGQHAPAKGSGGRWGVNADSYSKMWFEAMSNVGMEYGPGFTLLSDISTRATTLEASATVPLQATSLAMPNQSTYTLHPTVVDAAFQLIVIAVHEGKPYTFTKPYIPTVITNLVASRPLPSATPDLAYIKVTGKRQGLRQIVGTATITDAAQQILLQMDVELTSLESQLSTNKKSAAVQPYNRVIWRPDFDLITAAQLSDLLPYRQDDIQVKIRFESLNECCILILLNDYTRVPAGRARDDLPFHMQKWVTWVETQGKLLSQAHHFSEMSTEARERRIAALVAEFGEDIPELALVARLHYHMSDIVFGRAAPLELMVKDGLLSKVYEEGFSGAGAYDRLASVLHLIGHKNPGSRILEIGAGSGGATMPALNALRGNTSFPQYREYVFTDVSTAFLSRAKDKFSGYLNVSYAILDIEGVEAQGFDEGSFDVIIASNVIHATKSIVQTLKNCRKLLAPGGRLILVETTEIRLVTGLLVGQLPGYWLGVDDCRPDGPFISADEWHTRLVNACLSGADHVLHDYSKPYDSTAVIVSRNTEDYVIVPKLEDPSIAELSAASSTGQVYLVYLDSPHPVLAQLEAHYESCGVACHRASLKDLGQVTQKGIRAVILVELEMPVLFELSDEILQGLQHLSQVAASAIYVTNAGTLCGKFPEKSLVVGLVRSISIEEPSFRVATVDLDPEALPSSLQRAAQIVANVEIGFSKNPDTEDDYNFVEQDGVLHISRNIVDTDENSSYHMLHTETTQLRSCPSDASAYFTRVEDFDALYWDSKEPPMQTPSTNVRVELSRCSLDVYVAGMLRGLKDYPFHGIECVGIVQAVASAVVTCKPGDRILYLGSNWLETTSNVHEGDCVLLSDTSKSMNGSLHTDSLMQSTSNGIGVHGTNACSMQPFRDTEEFEGQYKCFGLAWQLYKTIRSDLLGKSVLIDLPTQVLGYALSQLMTMHGSSVTAVYKSQQEHHLLGSISTLSTTVDDEFVWSGKCQFDVIITDRITASPDAFSKCLRGQGEVLIVGHHKRGRQDAVSQLAPSLLSRGFAVHIFDVLEALSAKRKQLVGSIRAVIDLAKKGSLRPAPRHIFPLSEIKDAVRATQDLDKYAAVTLSREPGDLVPVRQRPEPVRFRPDSSYILIGCLGGLGRVITMWMISRGARHLTFLSRSAADKPEAASLVQELAELAEREMPDLQFDIVRGDVSNAQHVKKTVDIAAAQGPIRGVIHAAMVLKESLFNAMTLDIWNQVVQPKVRGAQHLHQQTLGCDLDFFVMTSTILSVVGAATQSNYAAANAYLDHLARHRHHRGLQATSISIGMVVNVGYVEEHEASAIALRRNGMYGINMEEFLDNLELSCRRKDMTKVLDCFDPCAASNLITGMDPTRITRNSSKSIWHRDARLRHFTQALEQGSGASVREQVVQKGSLAMELREAAKDGEAAARLKLTQLLTERIASLVMVPVEQIDVGDALPAYGMDSMIGAELRAWLQRELGADVPFLVILDQNLTFKALAGIVFKSIDLAQQNITQ</sequence>
<keyword evidence="7" id="KW-0012">Acyltransferase</keyword>
<dbReference type="EMBL" id="CP090173">
    <property type="protein sequence ID" value="UJO24026.1"/>
    <property type="molecule type" value="Genomic_DNA"/>
</dbReference>
<dbReference type="Gene3D" id="3.40.47.10">
    <property type="match status" value="1"/>
</dbReference>
<dbReference type="GO" id="GO:0004312">
    <property type="term" value="F:fatty acid synthase activity"/>
    <property type="evidence" value="ECO:0007669"/>
    <property type="project" value="TreeGrafter"/>
</dbReference>
<dbReference type="InterPro" id="IPR006162">
    <property type="entry name" value="Ppantetheine_attach_site"/>
</dbReference>
<feature type="active site" description="Proton donor; for dehydratase activity" evidence="8">
    <location>
        <position position="1157"/>
    </location>
</feature>
<dbReference type="Pfam" id="PF00550">
    <property type="entry name" value="PP-binding"/>
    <property type="match status" value="1"/>
</dbReference>
<keyword evidence="1" id="KW-0596">Phosphopantetheine</keyword>
<keyword evidence="14" id="KW-1185">Reference proteome</keyword>